<keyword evidence="2" id="KW-1185">Reference proteome</keyword>
<comment type="caution">
    <text evidence="1">The sequence shown here is derived from an EMBL/GenBank/DDBJ whole genome shotgun (WGS) entry which is preliminary data.</text>
</comment>
<reference evidence="1" key="2">
    <citation type="submission" date="2020-09" db="EMBL/GenBank/DDBJ databases">
        <authorList>
            <person name="Sun Q."/>
            <person name="Sedlacek I."/>
        </authorList>
    </citation>
    <scope>NUCLEOTIDE SEQUENCE</scope>
    <source>
        <strain evidence="1">CCM 8433</strain>
    </source>
</reference>
<dbReference type="Proteomes" id="UP000622610">
    <property type="component" value="Unassembled WGS sequence"/>
</dbReference>
<protein>
    <recommendedName>
        <fullName evidence="3">DUF3168 domain-containing protein</fullName>
    </recommendedName>
</protein>
<gene>
    <name evidence="1" type="ORF">GCM10011482_03960</name>
</gene>
<organism evidence="1 2">
    <name type="scientific">Enterococcus alcedinis</name>
    <dbReference type="NCBI Taxonomy" id="1274384"/>
    <lineage>
        <taxon>Bacteria</taxon>
        <taxon>Bacillati</taxon>
        <taxon>Bacillota</taxon>
        <taxon>Bacilli</taxon>
        <taxon>Lactobacillales</taxon>
        <taxon>Enterococcaceae</taxon>
        <taxon>Enterococcus</taxon>
    </lineage>
</organism>
<evidence type="ECO:0000313" key="2">
    <source>
        <dbReference type="Proteomes" id="UP000622610"/>
    </source>
</evidence>
<sequence length="131" mass="15078">MNLMIMEIYEALKVNPSITALVDETQINMYESEEDLDTSKPFILIVPLGPSTNSYFGGDTPLSKQFTYQVNVEAIDLITTKEISHAIQKELWEMGYGQLSGGLDEYFKETKRFVEAKRYRKNTKLNDVAYY</sequence>
<dbReference type="RefSeq" id="WP_188366575.1">
    <property type="nucleotide sequence ID" value="NZ_BMDT01000001.1"/>
</dbReference>
<accession>A0A917JES7</accession>
<dbReference type="AlphaFoldDB" id="A0A917JES7"/>
<evidence type="ECO:0000313" key="1">
    <source>
        <dbReference type="EMBL" id="GGI64742.1"/>
    </source>
</evidence>
<evidence type="ECO:0008006" key="3">
    <source>
        <dbReference type="Google" id="ProtNLM"/>
    </source>
</evidence>
<reference evidence="1" key="1">
    <citation type="journal article" date="2014" name="Int. J. Syst. Evol. Microbiol.">
        <title>Complete genome sequence of Corynebacterium casei LMG S-19264T (=DSM 44701T), isolated from a smear-ripened cheese.</title>
        <authorList>
            <consortium name="US DOE Joint Genome Institute (JGI-PGF)"/>
            <person name="Walter F."/>
            <person name="Albersmeier A."/>
            <person name="Kalinowski J."/>
            <person name="Ruckert C."/>
        </authorList>
    </citation>
    <scope>NUCLEOTIDE SEQUENCE</scope>
    <source>
        <strain evidence="1">CCM 8433</strain>
    </source>
</reference>
<name>A0A917JES7_9ENTE</name>
<dbReference type="EMBL" id="BMDT01000001">
    <property type="protein sequence ID" value="GGI64742.1"/>
    <property type="molecule type" value="Genomic_DNA"/>
</dbReference>
<proteinExistence type="predicted"/>